<evidence type="ECO:0000313" key="2">
    <source>
        <dbReference type="Proteomes" id="UP001159427"/>
    </source>
</evidence>
<feature type="non-terminal residue" evidence="1">
    <location>
        <position position="1"/>
    </location>
</feature>
<name>A0ABN8Q3I3_9CNID</name>
<proteinExistence type="predicted"/>
<reference evidence="1 2" key="1">
    <citation type="submission" date="2022-05" db="EMBL/GenBank/DDBJ databases">
        <authorList>
            <consortium name="Genoscope - CEA"/>
            <person name="William W."/>
        </authorList>
    </citation>
    <scope>NUCLEOTIDE SEQUENCE [LARGE SCALE GENOMIC DNA]</scope>
</reference>
<organism evidence="1 2">
    <name type="scientific">Porites evermanni</name>
    <dbReference type="NCBI Taxonomy" id="104178"/>
    <lineage>
        <taxon>Eukaryota</taxon>
        <taxon>Metazoa</taxon>
        <taxon>Cnidaria</taxon>
        <taxon>Anthozoa</taxon>
        <taxon>Hexacorallia</taxon>
        <taxon>Scleractinia</taxon>
        <taxon>Fungiina</taxon>
        <taxon>Poritidae</taxon>
        <taxon>Porites</taxon>
    </lineage>
</organism>
<evidence type="ECO:0000313" key="1">
    <source>
        <dbReference type="EMBL" id="CAH3156514.1"/>
    </source>
</evidence>
<keyword evidence="2" id="KW-1185">Reference proteome</keyword>
<gene>
    <name evidence="1" type="ORF">PEVE_00002210</name>
</gene>
<protein>
    <submittedName>
        <fullName evidence="1">Uncharacterized protein</fullName>
    </submittedName>
</protein>
<sequence>CIADVRSWFIGNRLMINDAKTDFLIIGTRQQLEKTSIESIIIGDTVIKPLESVQNLGSCQLLYTWGSGLCSCCTCFMELAAINYKNKWQPRRL</sequence>
<dbReference type="EMBL" id="CALNXI010001124">
    <property type="protein sequence ID" value="CAH3156514.1"/>
    <property type="molecule type" value="Genomic_DNA"/>
</dbReference>
<dbReference type="Proteomes" id="UP001159427">
    <property type="component" value="Unassembled WGS sequence"/>
</dbReference>
<accession>A0ABN8Q3I3</accession>
<comment type="caution">
    <text evidence="1">The sequence shown here is derived from an EMBL/GenBank/DDBJ whole genome shotgun (WGS) entry which is preliminary data.</text>
</comment>